<dbReference type="Pfam" id="PF01384">
    <property type="entry name" value="PHO4"/>
    <property type="match status" value="1"/>
</dbReference>
<proteinExistence type="inferred from homology"/>
<dbReference type="EMBL" id="JAIWYP010000010">
    <property type="protein sequence ID" value="KAH3748937.1"/>
    <property type="molecule type" value="Genomic_DNA"/>
</dbReference>
<evidence type="ECO:0000313" key="11">
    <source>
        <dbReference type="Proteomes" id="UP000828390"/>
    </source>
</evidence>
<evidence type="ECO:0000256" key="1">
    <source>
        <dbReference type="ARBA" id="ARBA00004141"/>
    </source>
</evidence>
<keyword evidence="6 8" id="KW-1133">Transmembrane helix</keyword>
<dbReference type="Proteomes" id="UP000828390">
    <property type="component" value="Unassembled WGS sequence"/>
</dbReference>
<comment type="subcellular location">
    <subcellularLocation>
        <location evidence="1 8">Membrane</location>
        <topology evidence="1 8">Multi-pass membrane protein</topology>
    </subcellularLocation>
</comment>
<protein>
    <recommendedName>
        <fullName evidence="8">Phosphate transporter</fullName>
    </recommendedName>
</protein>
<evidence type="ECO:0000256" key="7">
    <source>
        <dbReference type="ARBA" id="ARBA00023136"/>
    </source>
</evidence>
<keyword evidence="11" id="KW-1185">Reference proteome</keyword>
<comment type="caution">
    <text evidence="10">The sequence shown here is derived from an EMBL/GenBank/DDBJ whole genome shotgun (WGS) entry which is preliminary data.</text>
</comment>
<feature type="transmembrane region" description="Helical" evidence="8">
    <location>
        <begin position="215"/>
        <end position="239"/>
    </location>
</feature>
<accession>A0A9D4DFZ3</accession>
<feature type="region of interest" description="Disordered" evidence="9">
    <location>
        <begin position="282"/>
        <end position="335"/>
    </location>
</feature>
<keyword evidence="3 8" id="KW-0813">Transport</keyword>
<feature type="transmembrane region" description="Helical" evidence="8">
    <location>
        <begin position="393"/>
        <end position="411"/>
    </location>
</feature>
<dbReference type="AlphaFoldDB" id="A0A9D4DFZ3"/>
<evidence type="ECO:0000256" key="2">
    <source>
        <dbReference type="ARBA" id="ARBA00009916"/>
    </source>
</evidence>
<dbReference type="GO" id="GO:0035435">
    <property type="term" value="P:phosphate ion transmembrane transport"/>
    <property type="evidence" value="ECO:0007669"/>
    <property type="project" value="TreeGrafter"/>
</dbReference>
<feature type="transmembrane region" description="Helical" evidence="8">
    <location>
        <begin position="185"/>
        <end position="203"/>
    </location>
</feature>
<feature type="transmembrane region" description="Helical" evidence="8">
    <location>
        <begin position="482"/>
        <end position="503"/>
    </location>
</feature>
<gene>
    <name evidence="10" type="ORF">DPMN_183426</name>
</gene>
<evidence type="ECO:0000256" key="3">
    <source>
        <dbReference type="ARBA" id="ARBA00022448"/>
    </source>
</evidence>
<dbReference type="OrthoDB" id="260807at2759"/>
<dbReference type="InterPro" id="IPR001204">
    <property type="entry name" value="Phos_transporter"/>
</dbReference>
<evidence type="ECO:0000256" key="8">
    <source>
        <dbReference type="RuleBase" id="RU363058"/>
    </source>
</evidence>
<reference evidence="10" key="1">
    <citation type="journal article" date="2019" name="bioRxiv">
        <title>The Genome of the Zebra Mussel, Dreissena polymorpha: A Resource for Invasive Species Research.</title>
        <authorList>
            <person name="McCartney M.A."/>
            <person name="Auch B."/>
            <person name="Kono T."/>
            <person name="Mallez S."/>
            <person name="Zhang Y."/>
            <person name="Obille A."/>
            <person name="Becker A."/>
            <person name="Abrahante J.E."/>
            <person name="Garbe J."/>
            <person name="Badalamenti J.P."/>
            <person name="Herman A."/>
            <person name="Mangelson H."/>
            <person name="Liachko I."/>
            <person name="Sullivan S."/>
            <person name="Sone E.D."/>
            <person name="Koren S."/>
            <person name="Silverstein K.A.T."/>
            <person name="Beckman K.B."/>
            <person name="Gohl D.M."/>
        </authorList>
    </citation>
    <scope>NUCLEOTIDE SEQUENCE</scope>
    <source>
        <strain evidence="10">Duluth1</strain>
        <tissue evidence="10">Whole animal</tissue>
    </source>
</reference>
<sequence length="511" mass="55120">MLIYEESWLWIVVVGFIIAFVLAFGVGANDVANSFGTSVGAKVITVRQACILGSIFEMLGAILVGSKVSDTIRKGIISPDIYTNGTEDVFLAGNLAALTGSCIWMLVATFFKLPVSSTHSVVGATIGFSLVVNGVRGIGWGKLGLIAASWFVSPVLSGIVSSALFKLIDIVVLKKEKPLEPGLRLLPLFYALTIAVNSFSVFYKGSEMLYFDKIPLYGTMILTFGSAIITAIFVVVIVVPIQRRRILKTIDKELIFEEEALAGNIDKDSFLVNELNMEIRPESIDNSKESDDKADDLEKALTQGDGKKVDEEKKDDSSDKDFIDAQASRRSAREKIQDKPEVARLFTFLQVLTAIFGSFAHGGNDVSNAIGPLIALWITATTGSAAQKAPVPIWVLCYGGVGISVGIWVWGRRVMKTIGENLSKITPSSGFCIEVGSALTVLVASNLGVPISTTHCKVGSVVFVGRVRSNNSVDWKLFKNIVLAWIVTVPASVLLSALSMFGLHEIVKATR</sequence>
<organism evidence="10 11">
    <name type="scientific">Dreissena polymorpha</name>
    <name type="common">Zebra mussel</name>
    <name type="synonym">Mytilus polymorpha</name>
    <dbReference type="NCBI Taxonomy" id="45954"/>
    <lineage>
        <taxon>Eukaryota</taxon>
        <taxon>Metazoa</taxon>
        <taxon>Spiralia</taxon>
        <taxon>Lophotrochozoa</taxon>
        <taxon>Mollusca</taxon>
        <taxon>Bivalvia</taxon>
        <taxon>Autobranchia</taxon>
        <taxon>Heteroconchia</taxon>
        <taxon>Euheterodonta</taxon>
        <taxon>Imparidentia</taxon>
        <taxon>Neoheterodontei</taxon>
        <taxon>Myida</taxon>
        <taxon>Dreissenoidea</taxon>
        <taxon>Dreissenidae</taxon>
        <taxon>Dreissena</taxon>
    </lineage>
</organism>
<evidence type="ECO:0000256" key="4">
    <source>
        <dbReference type="ARBA" id="ARBA00022592"/>
    </source>
</evidence>
<name>A0A9D4DFZ3_DREPO</name>
<feature type="transmembrane region" description="Helical" evidence="8">
    <location>
        <begin position="46"/>
        <end position="68"/>
    </location>
</feature>
<dbReference type="PANTHER" id="PTHR11101:SF80">
    <property type="entry name" value="PHOSPHATE TRANSPORTER"/>
    <property type="match status" value="1"/>
</dbReference>
<dbReference type="PANTHER" id="PTHR11101">
    <property type="entry name" value="PHOSPHATE TRANSPORTER"/>
    <property type="match status" value="1"/>
</dbReference>
<evidence type="ECO:0000313" key="10">
    <source>
        <dbReference type="EMBL" id="KAH3748937.1"/>
    </source>
</evidence>
<feature type="transmembrane region" description="Helical" evidence="8">
    <location>
        <begin position="7"/>
        <end position="26"/>
    </location>
</feature>
<feature type="transmembrane region" description="Helical" evidence="8">
    <location>
        <begin position="89"/>
        <end position="111"/>
    </location>
</feature>
<keyword evidence="5 8" id="KW-0812">Transmembrane</keyword>
<keyword evidence="4 8" id="KW-0592">Phosphate transport</keyword>
<evidence type="ECO:0000256" key="6">
    <source>
        <dbReference type="ARBA" id="ARBA00022989"/>
    </source>
</evidence>
<reference evidence="10" key="2">
    <citation type="submission" date="2020-11" db="EMBL/GenBank/DDBJ databases">
        <authorList>
            <person name="McCartney M.A."/>
            <person name="Auch B."/>
            <person name="Kono T."/>
            <person name="Mallez S."/>
            <person name="Becker A."/>
            <person name="Gohl D.M."/>
            <person name="Silverstein K.A.T."/>
            <person name="Koren S."/>
            <person name="Bechman K.B."/>
            <person name="Herman A."/>
            <person name="Abrahante J.E."/>
            <person name="Garbe J."/>
        </authorList>
    </citation>
    <scope>NUCLEOTIDE SEQUENCE</scope>
    <source>
        <strain evidence="10">Duluth1</strain>
        <tissue evidence="10">Whole animal</tissue>
    </source>
</reference>
<keyword evidence="7 8" id="KW-0472">Membrane</keyword>
<feature type="transmembrane region" description="Helical" evidence="8">
    <location>
        <begin position="342"/>
        <end position="360"/>
    </location>
</feature>
<dbReference type="GO" id="GO:0016020">
    <property type="term" value="C:membrane"/>
    <property type="evidence" value="ECO:0007669"/>
    <property type="project" value="UniProtKB-SubCell"/>
</dbReference>
<feature type="transmembrane region" description="Helical" evidence="8">
    <location>
        <begin position="150"/>
        <end position="173"/>
    </location>
</feature>
<dbReference type="GO" id="GO:0005315">
    <property type="term" value="F:phosphate transmembrane transporter activity"/>
    <property type="evidence" value="ECO:0007669"/>
    <property type="project" value="InterPro"/>
</dbReference>
<evidence type="ECO:0000256" key="9">
    <source>
        <dbReference type="SAM" id="MobiDB-lite"/>
    </source>
</evidence>
<comment type="similarity">
    <text evidence="2 8">Belongs to the inorganic phosphate transporter (PiT) (TC 2.A.20) family.</text>
</comment>
<evidence type="ECO:0000256" key="5">
    <source>
        <dbReference type="ARBA" id="ARBA00022692"/>
    </source>
</evidence>
<feature type="compositionally biased region" description="Basic and acidic residues" evidence="9">
    <location>
        <begin position="282"/>
        <end position="323"/>
    </location>
</feature>
<comment type="function">
    <text evidence="8">Sodium-phosphate symporter.</text>
</comment>